<dbReference type="Proteomes" id="UP001489004">
    <property type="component" value="Unassembled WGS sequence"/>
</dbReference>
<name>A0AAW1Q1T6_9CHLO</name>
<sequence>MLVCIFPITTTAAAMSEACQAGANTGGGCGPARRLQAVDSTLTRELLAEVAVDNTVVVAQANLKFLDFLQNWIWHLEAVGMRNYVVAAMDRATLDRLQQDGIRSFLYTSSELFDSEKVFTRDFGLVKARLINEIIDLGFNLLYSDLDVVWLRDPFPYFAHFPDLDLLITTDLWDNLEEADPEWDLSPTCCLNIGAVLLRATPVVAQFLHHWLGILEEGLDTIWDQMVFHMQLHMAVETSVSNGSHFHRGFAGKLPYGVLPDKAFPEGRAFAGDYDREVYGLRHWIAHMDFMGTSVVKRHLFREYGLWAVDPPEYFHFPGGFLTYQPAVPQDWLQQTLLSGEADRELRWRAHIRIIEYQQAQIRVALAISSALGRALILPRIYSGFRSFALRKPIWVARPIHLPAKSVLSIDDMEKGNRGNQALLGPTLHFRDYAFMTRPGFPVEFNASVVQVVVGNADAVPGAQQGQRSVVLQPLLTDRQLVAALEEVKDAKILHFSDVRRAWGGFAHPRRELQFQRQTAAWFKSPYSSREDLVSED</sequence>
<organism evidence="3 4">
    <name type="scientific">[Myrmecia] bisecta</name>
    <dbReference type="NCBI Taxonomy" id="41462"/>
    <lineage>
        <taxon>Eukaryota</taxon>
        <taxon>Viridiplantae</taxon>
        <taxon>Chlorophyta</taxon>
        <taxon>core chlorophytes</taxon>
        <taxon>Trebouxiophyceae</taxon>
        <taxon>Trebouxiales</taxon>
        <taxon>Trebouxiaceae</taxon>
        <taxon>Myrmecia</taxon>
    </lineage>
</organism>
<dbReference type="PANTHER" id="PTHR46936:SF1">
    <property type="entry name" value="ARABINOSYLTRANSFERASE XEG113"/>
    <property type="match status" value="1"/>
</dbReference>
<dbReference type="AlphaFoldDB" id="A0AAW1Q1T6"/>
<protein>
    <recommendedName>
        <fullName evidence="2">Nucleotide-diphospho-sugar transferase domain-containing protein</fullName>
    </recommendedName>
</protein>
<dbReference type="PANTHER" id="PTHR46936">
    <property type="entry name" value="ARABINOSYLTRANSFERASE XEG113"/>
    <property type="match status" value="1"/>
</dbReference>
<feature type="chain" id="PRO_5043407778" description="Nucleotide-diphospho-sugar transferase domain-containing protein" evidence="1">
    <location>
        <begin position="17"/>
        <end position="537"/>
    </location>
</feature>
<dbReference type="GO" id="GO:0005794">
    <property type="term" value="C:Golgi apparatus"/>
    <property type="evidence" value="ECO:0007669"/>
    <property type="project" value="TreeGrafter"/>
</dbReference>
<evidence type="ECO:0000313" key="4">
    <source>
        <dbReference type="Proteomes" id="UP001489004"/>
    </source>
</evidence>
<dbReference type="Pfam" id="PF03407">
    <property type="entry name" value="Nucleotid_trans"/>
    <property type="match status" value="1"/>
</dbReference>
<evidence type="ECO:0000256" key="1">
    <source>
        <dbReference type="SAM" id="SignalP"/>
    </source>
</evidence>
<reference evidence="3 4" key="1">
    <citation type="journal article" date="2024" name="Nat. Commun.">
        <title>Phylogenomics reveals the evolutionary origins of lichenization in chlorophyte algae.</title>
        <authorList>
            <person name="Puginier C."/>
            <person name="Libourel C."/>
            <person name="Otte J."/>
            <person name="Skaloud P."/>
            <person name="Haon M."/>
            <person name="Grisel S."/>
            <person name="Petersen M."/>
            <person name="Berrin J.G."/>
            <person name="Delaux P.M."/>
            <person name="Dal Grande F."/>
            <person name="Keller J."/>
        </authorList>
    </citation>
    <scope>NUCLEOTIDE SEQUENCE [LARGE SCALE GENOMIC DNA]</scope>
    <source>
        <strain evidence="3 4">SAG 2043</strain>
    </source>
</reference>
<dbReference type="InterPro" id="IPR005069">
    <property type="entry name" value="Nucl-diP-sugar_transferase"/>
</dbReference>
<dbReference type="GO" id="GO:0052636">
    <property type="term" value="F:arabinosyltransferase activity"/>
    <property type="evidence" value="ECO:0007669"/>
    <property type="project" value="TreeGrafter"/>
</dbReference>
<comment type="caution">
    <text evidence="3">The sequence shown here is derived from an EMBL/GenBank/DDBJ whole genome shotgun (WGS) entry which is preliminary data.</text>
</comment>
<evidence type="ECO:0000313" key="3">
    <source>
        <dbReference type="EMBL" id="KAK9814783.1"/>
    </source>
</evidence>
<dbReference type="EMBL" id="JALJOR010000007">
    <property type="protein sequence ID" value="KAK9814783.1"/>
    <property type="molecule type" value="Genomic_DNA"/>
</dbReference>
<accession>A0AAW1Q1T6</accession>
<evidence type="ECO:0000259" key="2">
    <source>
        <dbReference type="Pfam" id="PF03407"/>
    </source>
</evidence>
<feature type="domain" description="Nucleotide-diphospho-sugar transferase" evidence="2">
    <location>
        <begin position="81"/>
        <end position="292"/>
    </location>
</feature>
<proteinExistence type="predicted"/>
<dbReference type="GO" id="GO:0052325">
    <property type="term" value="P:cell wall pectin biosynthetic process"/>
    <property type="evidence" value="ECO:0007669"/>
    <property type="project" value="TreeGrafter"/>
</dbReference>
<keyword evidence="4" id="KW-1185">Reference proteome</keyword>
<dbReference type="InterPro" id="IPR053250">
    <property type="entry name" value="Glycosyltransferase_77"/>
</dbReference>
<feature type="signal peptide" evidence="1">
    <location>
        <begin position="1"/>
        <end position="16"/>
    </location>
</feature>
<gene>
    <name evidence="3" type="ORF">WJX72_011440</name>
</gene>
<keyword evidence="1" id="KW-0732">Signal</keyword>